<keyword evidence="5" id="KW-0833">Ubl conjugation pathway</keyword>
<feature type="domain" description="Protein kinase" evidence="8">
    <location>
        <begin position="368"/>
        <end position="640"/>
    </location>
</feature>
<dbReference type="SUPFAM" id="SSF57850">
    <property type="entry name" value="RING/U-box"/>
    <property type="match status" value="1"/>
</dbReference>
<comment type="catalytic activity">
    <reaction evidence="1">
        <text>S-ubiquitinyl-[E2 ubiquitin-conjugating enzyme]-L-cysteine + [acceptor protein]-L-lysine = [E2 ubiquitin-conjugating enzyme]-L-cysteine + N(6)-ubiquitinyl-[acceptor protein]-L-lysine.</text>
        <dbReference type="EC" id="2.3.2.27"/>
    </reaction>
</comment>
<dbReference type="Pfam" id="PF04564">
    <property type="entry name" value="U-box"/>
    <property type="match status" value="1"/>
</dbReference>
<dbReference type="HOGENOM" id="CLU_000288_21_4_1"/>
<dbReference type="PANTHER" id="PTHR45647">
    <property type="entry name" value="OS02G0152300 PROTEIN"/>
    <property type="match status" value="1"/>
</dbReference>
<keyword evidence="11" id="KW-1185">Reference proteome</keyword>
<evidence type="ECO:0000256" key="2">
    <source>
        <dbReference type="ARBA" id="ARBA00004906"/>
    </source>
</evidence>
<dbReference type="EnsemblPlants" id="ORGLA03G0203200.1">
    <property type="protein sequence ID" value="ORGLA03G0203200.1"/>
    <property type="gene ID" value="ORGLA03G0203200"/>
</dbReference>
<dbReference type="AlphaFoldDB" id="I1PCD6"/>
<evidence type="ECO:0000256" key="5">
    <source>
        <dbReference type="ARBA" id="ARBA00022786"/>
    </source>
</evidence>
<evidence type="ECO:0000259" key="9">
    <source>
        <dbReference type="PROSITE" id="PS51698"/>
    </source>
</evidence>
<dbReference type="STRING" id="4538.I1PCD6"/>
<dbReference type="GO" id="GO:0061630">
    <property type="term" value="F:ubiquitin protein ligase activity"/>
    <property type="evidence" value="ECO:0007669"/>
    <property type="project" value="UniProtKB-EC"/>
</dbReference>
<dbReference type="eggNOG" id="KOG1863">
    <property type="taxonomic scope" value="Eukaryota"/>
</dbReference>
<dbReference type="Pfam" id="PF00069">
    <property type="entry name" value="Pkinase"/>
    <property type="match status" value="1"/>
</dbReference>
<accession>I1PCD6</accession>
<evidence type="ECO:0000259" key="8">
    <source>
        <dbReference type="PROSITE" id="PS50011"/>
    </source>
</evidence>
<dbReference type="PROSITE" id="PS00109">
    <property type="entry name" value="PROTEIN_KINASE_TYR"/>
    <property type="match status" value="1"/>
</dbReference>
<proteinExistence type="predicted"/>
<evidence type="ECO:0000313" key="10">
    <source>
        <dbReference type="EnsemblPlants" id="ORGLA03G0203200.1"/>
    </source>
</evidence>
<evidence type="ECO:0000256" key="1">
    <source>
        <dbReference type="ARBA" id="ARBA00000900"/>
    </source>
</evidence>
<dbReference type="InterPro" id="IPR011009">
    <property type="entry name" value="Kinase-like_dom_sf"/>
</dbReference>
<feature type="domain" description="U-box" evidence="9">
    <location>
        <begin position="648"/>
        <end position="722"/>
    </location>
</feature>
<evidence type="ECO:0000256" key="3">
    <source>
        <dbReference type="ARBA" id="ARBA00012483"/>
    </source>
</evidence>
<dbReference type="Proteomes" id="UP000007306">
    <property type="component" value="Chromosome 3"/>
</dbReference>
<evidence type="ECO:0000256" key="7">
    <source>
        <dbReference type="SAM" id="SignalP"/>
    </source>
</evidence>
<dbReference type="Gene3D" id="1.10.510.10">
    <property type="entry name" value="Transferase(Phosphotransferase) domain 1"/>
    <property type="match status" value="1"/>
</dbReference>
<keyword evidence="7" id="KW-0732">Signal</keyword>
<dbReference type="InterPro" id="IPR003613">
    <property type="entry name" value="Ubox_domain"/>
</dbReference>
<dbReference type="GO" id="GO:0005524">
    <property type="term" value="F:ATP binding"/>
    <property type="evidence" value="ECO:0007669"/>
    <property type="project" value="InterPro"/>
</dbReference>
<dbReference type="UniPathway" id="UPA00143"/>
<keyword evidence="6" id="KW-0175">Coiled coil</keyword>
<feature type="coiled-coil region" evidence="6">
    <location>
        <begin position="293"/>
        <end position="348"/>
    </location>
</feature>
<dbReference type="EC" id="2.3.2.27" evidence="3"/>
<dbReference type="PANTHER" id="PTHR45647:SF50">
    <property type="entry name" value="U-BOX DOMAIN-CONTAINING PROTEIN 57"/>
    <property type="match status" value="1"/>
</dbReference>
<sequence>MPPTHQIIKVMRLSLHALAPHLLLAFAEIIVARTEDFSSIGKHGRYFDLVDFSVIEGFKVPADMTICSFKGKRNANDRAWACHCNVSYSSTDRFNLSQDRLTEEFGTPVQCQRLWGWTRRQNNTYRVDRPLTTEEEKIPVVHTLAIPKWLNRDDYLVFLKLYDPEKARLRSVYFFVATSFFGSYLFVHYDLICYSVQGDRYVGTMYVKDSWTVSHVLQTLRNLAGFRGSGRIELYKEIKFDPWVLCEAIDLHRTFSENEIVTEDIICYQKILKTQDLPKYHSVASFLQHICDQKEEEMKRQILEEKIAGLEHQASADRLEKVETLIAYDQMKHERDNAVRQVNELRDQSTHAILKFSRCDLEQATDHFTDACKVGDTEYGRTYKAIMHGTEVAIKLSSTESLFQQEVTVLGQCRHPNIITFIGVCSKISALVYEWLPNGRNLEDHIVCANNSTPLPWQNRTQIIGEICCALLFLHSNNKNPPTAALIHGDLRPCNILISNDASYRSRLCNVGLSSLFLQPGTCPPNLMERLPYMDPEFITTGELTTLSDVYSFGVIILRLLTGMAPLNLSKKVAAELESDNLHRLIDKSAGDWPYKEAKQLAVLGVRCAEMAREKRPDLLNDVWRVVRLLMRKPSSCPYFPPASPEVCVPAPFICPILMEIMKDPQVASDGFTYEGEALRRWFDSGNNRSPMTNLVLPDLKLIPNRVLRSSIHEYLRQQKQQQQQEEGSVT</sequence>
<evidence type="ECO:0000313" key="11">
    <source>
        <dbReference type="Proteomes" id="UP000007306"/>
    </source>
</evidence>
<dbReference type="InterPro" id="IPR051348">
    <property type="entry name" value="U-box_ubiquitin_ligases"/>
</dbReference>
<dbReference type="PROSITE" id="PS51698">
    <property type="entry name" value="U_BOX"/>
    <property type="match status" value="1"/>
</dbReference>
<dbReference type="SUPFAM" id="SSF56112">
    <property type="entry name" value="Protein kinase-like (PK-like)"/>
    <property type="match status" value="1"/>
</dbReference>
<dbReference type="OMA" id="WWTRRQN"/>
<dbReference type="Gene3D" id="3.30.40.10">
    <property type="entry name" value="Zinc/RING finger domain, C3HC4 (zinc finger)"/>
    <property type="match status" value="1"/>
</dbReference>
<protein>
    <recommendedName>
        <fullName evidence="3">RING-type E3 ubiquitin transferase</fullName>
        <ecNumber evidence="3">2.3.2.27</ecNumber>
    </recommendedName>
</protein>
<comment type="pathway">
    <text evidence="2">Protein modification; protein ubiquitination.</text>
</comment>
<dbReference type="SMART" id="SM00504">
    <property type="entry name" value="Ubox"/>
    <property type="match status" value="1"/>
</dbReference>
<dbReference type="InterPro" id="IPR000719">
    <property type="entry name" value="Prot_kinase_dom"/>
</dbReference>
<dbReference type="PROSITE" id="PS50011">
    <property type="entry name" value="PROTEIN_KINASE_DOM"/>
    <property type="match status" value="1"/>
</dbReference>
<evidence type="ECO:0000256" key="6">
    <source>
        <dbReference type="SAM" id="Coils"/>
    </source>
</evidence>
<dbReference type="Gene3D" id="3.30.200.20">
    <property type="entry name" value="Phosphorylase Kinase, domain 1"/>
    <property type="match status" value="1"/>
</dbReference>
<reference evidence="10" key="1">
    <citation type="submission" date="2015-06" db="UniProtKB">
        <authorList>
            <consortium name="EnsemblPlants"/>
        </authorList>
    </citation>
    <scope>IDENTIFICATION</scope>
</reference>
<dbReference type="GO" id="GO:0004672">
    <property type="term" value="F:protein kinase activity"/>
    <property type="evidence" value="ECO:0007669"/>
    <property type="project" value="InterPro"/>
</dbReference>
<dbReference type="GO" id="GO:0016567">
    <property type="term" value="P:protein ubiquitination"/>
    <property type="evidence" value="ECO:0007669"/>
    <property type="project" value="UniProtKB-UniPathway"/>
</dbReference>
<dbReference type="InterPro" id="IPR013083">
    <property type="entry name" value="Znf_RING/FYVE/PHD"/>
</dbReference>
<dbReference type="InterPro" id="IPR024729">
    <property type="entry name" value="USP7_ICP0-binding_dom"/>
</dbReference>
<feature type="signal peptide" evidence="7">
    <location>
        <begin position="1"/>
        <end position="27"/>
    </location>
</feature>
<dbReference type="Gramene" id="ORGLA03G0203200.1">
    <property type="protein sequence ID" value="ORGLA03G0203200.1"/>
    <property type="gene ID" value="ORGLA03G0203200"/>
</dbReference>
<dbReference type="CDD" id="cd16655">
    <property type="entry name" value="RING-Ubox_WDSUB1-like"/>
    <property type="match status" value="1"/>
</dbReference>
<reference evidence="10 11" key="2">
    <citation type="submission" date="2018-04" db="EMBL/GenBank/DDBJ databases">
        <title>OglaRS2 (Oryza glaberrima Reference Sequence Version 2).</title>
        <authorList>
            <person name="Zhang J."/>
            <person name="Kudrna D."/>
            <person name="Lee S."/>
            <person name="Talag J."/>
            <person name="Rajasekar S."/>
            <person name="Wing R.A."/>
        </authorList>
    </citation>
    <scope>NUCLEOTIDE SEQUENCE [LARGE SCALE GENOMIC DNA]</scope>
    <source>
        <strain evidence="10 11">cv. IRGC 96717</strain>
    </source>
</reference>
<name>I1PCD6_ORYGL</name>
<evidence type="ECO:0000256" key="4">
    <source>
        <dbReference type="ARBA" id="ARBA00022679"/>
    </source>
</evidence>
<dbReference type="Gene3D" id="3.10.20.90">
    <property type="entry name" value="Phosphatidylinositol 3-kinase Catalytic Subunit, Chain A, domain 1"/>
    <property type="match status" value="1"/>
</dbReference>
<keyword evidence="4" id="KW-0808">Transferase</keyword>
<dbReference type="InterPro" id="IPR008266">
    <property type="entry name" value="Tyr_kinase_AS"/>
</dbReference>
<feature type="chain" id="PRO_5003649925" description="RING-type E3 ubiquitin transferase" evidence="7">
    <location>
        <begin position="28"/>
        <end position="731"/>
    </location>
</feature>
<dbReference type="Pfam" id="PF12436">
    <property type="entry name" value="USP7_ICP0_bdg"/>
    <property type="match status" value="1"/>
</dbReference>
<organism evidence="10 11">
    <name type="scientific">Oryza glaberrima</name>
    <name type="common">African rice</name>
    <dbReference type="NCBI Taxonomy" id="4538"/>
    <lineage>
        <taxon>Eukaryota</taxon>
        <taxon>Viridiplantae</taxon>
        <taxon>Streptophyta</taxon>
        <taxon>Embryophyta</taxon>
        <taxon>Tracheophyta</taxon>
        <taxon>Spermatophyta</taxon>
        <taxon>Magnoliopsida</taxon>
        <taxon>Liliopsida</taxon>
        <taxon>Poales</taxon>
        <taxon>Poaceae</taxon>
        <taxon>BOP clade</taxon>
        <taxon>Oryzoideae</taxon>
        <taxon>Oryzeae</taxon>
        <taxon>Oryzinae</taxon>
        <taxon>Oryza</taxon>
    </lineage>
</organism>